<evidence type="ECO:0000313" key="1">
    <source>
        <dbReference type="EMBL" id="CAL1352439.1"/>
    </source>
</evidence>
<dbReference type="Proteomes" id="UP001497516">
    <property type="component" value="Chromosome 1"/>
</dbReference>
<proteinExistence type="predicted"/>
<protein>
    <submittedName>
        <fullName evidence="1">Uncharacterized protein</fullName>
    </submittedName>
</protein>
<name>A0AAV2C8P9_9ROSI</name>
<reference evidence="1 2" key="1">
    <citation type="submission" date="2024-04" db="EMBL/GenBank/DDBJ databases">
        <authorList>
            <person name="Fracassetti M."/>
        </authorList>
    </citation>
    <scope>NUCLEOTIDE SEQUENCE [LARGE SCALE GENOMIC DNA]</scope>
</reference>
<dbReference type="EMBL" id="OZ034813">
    <property type="protein sequence ID" value="CAL1352439.1"/>
    <property type="molecule type" value="Genomic_DNA"/>
</dbReference>
<organism evidence="1 2">
    <name type="scientific">Linum trigynum</name>
    <dbReference type="NCBI Taxonomy" id="586398"/>
    <lineage>
        <taxon>Eukaryota</taxon>
        <taxon>Viridiplantae</taxon>
        <taxon>Streptophyta</taxon>
        <taxon>Embryophyta</taxon>
        <taxon>Tracheophyta</taxon>
        <taxon>Spermatophyta</taxon>
        <taxon>Magnoliopsida</taxon>
        <taxon>eudicotyledons</taxon>
        <taxon>Gunneridae</taxon>
        <taxon>Pentapetalae</taxon>
        <taxon>rosids</taxon>
        <taxon>fabids</taxon>
        <taxon>Malpighiales</taxon>
        <taxon>Linaceae</taxon>
        <taxon>Linum</taxon>
    </lineage>
</organism>
<dbReference type="AlphaFoldDB" id="A0AAV2C8P9"/>
<evidence type="ECO:0000313" key="2">
    <source>
        <dbReference type="Proteomes" id="UP001497516"/>
    </source>
</evidence>
<keyword evidence="2" id="KW-1185">Reference proteome</keyword>
<sequence>MTALVSWLLVGERAESNSAYACFRLLLSLGKIGMGGRGPLVVAMCLSAGKGYKTRLLMINGEMVALRE</sequence>
<accession>A0AAV2C8P9</accession>
<gene>
    <name evidence="1" type="ORF">LTRI10_LOCUS406</name>
</gene>